<reference evidence="1" key="3">
    <citation type="submission" date="2020-10" db="EMBL/GenBank/DDBJ databases">
        <authorList>
            <person name="Sedaghatjoo S."/>
        </authorList>
    </citation>
    <scope>NUCLEOTIDE SEQUENCE</scope>
    <source>
        <strain evidence="1">AZH3</strain>
    </source>
</reference>
<evidence type="ECO:0000313" key="1">
    <source>
        <dbReference type="EMBL" id="CAD6956875.1"/>
    </source>
</evidence>
<dbReference type="AlphaFoldDB" id="A0A177TEN5"/>
<dbReference type="EMBL" id="LWDD02002786">
    <property type="protein sequence ID" value="KAE8239173.1"/>
    <property type="molecule type" value="Genomic_DNA"/>
</dbReference>
<organism evidence="2 3">
    <name type="scientific">Tilletia caries</name>
    <name type="common">wheat bunt fungus</name>
    <dbReference type="NCBI Taxonomy" id="13290"/>
    <lineage>
        <taxon>Eukaryota</taxon>
        <taxon>Fungi</taxon>
        <taxon>Dikarya</taxon>
        <taxon>Basidiomycota</taxon>
        <taxon>Ustilaginomycotina</taxon>
        <taxon>Exobasidiomycetes</taxon>
        <taxon>Tilletiales</taxon>
        <taxon>Tilletiaceae</taxon>
        <taxon>Tilletia</taxon>
    </lineage>
</organism>
<dbReference type="Proteomes" id="UP000836402">
    <property type="component" value="Unassembled WGS sequence"/>
</dbReference>
<accession>A0A177TEN5</accession>
<evidence type="ECO:0000313" key="3">
    <source>
        <dbReference type="Proteomes" id="UP000077671"/>
    </source>
</evidence>
<evidence type="ECO:0000313" key="2">
    <source>
        <dbReference type="EMBL" id="KAE8239173.1"/>
    </source>
</evidence>
<proteinExistence type="predicted"/>
<reference evidence="2" key="2">
    <citation type="journal article" date="2019" name="IMA Fungus">
        <title>Genome sequencing and comparison of five Tilletia species to identify candidate genes for the detection of regulated species infecting wheat.</title>
        <authorList>
            <person name="Nguyen H.D.T."/>
            <person name="Sultana T."/>
            <person name="Kesanakurti P."/>
            <person name="Hambleton S."/>
        </authorList>
    </citation>
    <scope>NUCLEOTIDE SEQUENCE</scope>
    <source>
        <strain evidence="2">DAOMC 238032</strain>
    </source>
</reference>
<name>A0A177TEN5_9BASI</name>
<comment type="caution">
    <text evidence="2">The sequence shown here is derived from an EMBL/GenBank/DDBJ whole genome shotgun (WGS) entry which is preliminary data.</text>
</comment>
<keyword evidence="4" id="KW-1185">Reference proteome</keyword>
<gene>
    <name evidence="2" type="ORF">A4X03_0g8682</name>
    <name evidence="1" type="ORF">JKIAZH3_G4928</name>
</gene>
<evidence type="ECO:0000313" key="4">
    <source>
        <dbReference type="Proteomes" id="UP000836402"/>
    </source>
</evidence>
<dbReference type="Proteomes" id="UP000077671">
    <property type="component" value="Unassembled WGS sequence"/>
</dbReference>
<protein>
    <submittedName>
        <fullName evidence="2">Uncharacterized protein</fullName>
    </submittedName>
</protein>
<dbReference type="EMBL" id="CAJHJG010006416">
    <property type="protein sequence ID" value="CAD6956875.1"/>
    <property type="molecule type" value="Genomic_DNA"/>
</dbReference>
<reference evidence="2" key="1">
    <citation type="submission" date="2016-04" db="EMBL/GenBank/DDBJ databases">
        <authorList>
            <person name="Nguyen H.D."/>
            <person name="Kesanakurti P."/>
            <person name="Cullis J."/>
            <person name="Levesque C.A."/>
            <person name="Hambleton S."/>
        </authorList>
    </citation>
    <scope>NUCLEOTIDE SEQUENCE</scope>
    <source>
        <strain evidence="2">DAOMC 238032</strain>
    </source>
</reference>
<sequence>MLIHKEVIHECGGSNITVEEYLSIDSALDELSLATDEEIISQVQEEINGTAKQVEEKEMEEPVPVQLASEAESVSALKKLNLWCQFREQDSGSHLTFLSQLERDVRRIESARKAQKPITDLFSKVTDSQTSAQVSGSSTDNTIVVDDPDTIIVGDDNEIEQ</sequence>